<keyword evidence="1" id="KW-1133">Transmembrane helix</keyword>
<keyword evidence="1" id="KW-0472">Membrane</keyword>
<dbReference type="EMBL" id="MU006599">
    <property type="protein sequence ID" value="KAF2743237.1"/>
    <property type="molecule type" value="Genomic_DNA"/>
</dbReference>
<name>A0A6A6V204_9PLEO</name>
<dbReference type="PANTHER" id="PTHR34414">
    <property type="entry name" value="HET DOMAIN-CONTAINING PROTEIN-RELATED"/>
    <property type="match status" value="1"/>
</dbReference>
<dbReference type="Proteomes" id="UP000799440">
    <property type="component" value="Unassembled WGS sequence"/>
</dbReference>
<feature type="transmembrane region" description="Helical" evidence="1">
    <location>
        <begin position="220"/>
        <end position="245"/>
    </location>
</feature>
<evidence type="ECO:0000313" key="2">
    <source>
        <dbReference type="EMBL" id="KAF2743237.1"/>
    </source>
</evidence>
<evidence type="ECO:0008006" key="4">
    <source>
        <dbReference type="Google" id="ProtNLM"/>
    </source>
</evidence>
<keyword evidence="1" id="KW-0812">Transmembrane</keyword>
<sequence length="268" mass="31630">MAPHLWIMTTYNSGNINPLHRQRVKDREIIITEDPRLHLVWIRNRVFVKPLPRYLCSHAFWDAFLETPGVNKGSDKDPMVDVRKAATGFLRTYLHLVKYESDFRIAQEQHLIPTDTTWEKFCQFISSLQNVDDTAVSQRYHYGELRLTRLNFYAPFLIRRFHYEQVHGQYGDFFGRLFAPMLFVFALVSTLLSSMQVLLGVEQLIDDGAQWMQSWHVYRWISLVSLVGAGLVSLSFAALWSYMVLDEWIFTLRRKIERQRNTRMSSKC</sequence>
<dbReference type="OrthoDB" id="5086500at2759"/>
<dbReference type="InterPro" id="IPR046536">
    <property type="entry name" value="DUF6601"/>
</dbReference>
<dbReference type="AlphaFoldDB" id="A0A6A6V204"/>
<gene>
    <name evidence="2" type="ORF">M011DRAFT_431650</name>
</gene>
<feature type="transmembrane region" description="Helical" evidence="1">
    <location>
        <begin position="177"/>
        <end position="200"/>
    </location>
</feature>
<evidence type="ECO:0000256" key="1">
    <source>
        <dbReference type="SAM" id="Phobius"/>
    </source>
</evidence>
<dbReference type="Pfam" id="PF20246">
    <property type="entry name" value="DUF6601"/>
    <property type="match status" value="1"/>
</dbReference>
<organism evidence="2 3">
    <name type="scientific">Sporormia fimetaria CBS 119925</name>
    <dbReference type="NCBI Taxonomy" id="1340428"/>
    <lineage>
        <taxon>Eukaryota</taxon>
        <taxon>Fungi</taxon>
        <taxon>Dikarya</taxon>
        <taxon>Ascomycota</taxon>
        <taxon>Pezizomycotina</taxon>
        <taxon>Dothideomycetes</taxon>
        <taxon>Pleosporomycetidae</taxon>
        <taxon>Pleosporales</taxon>
        <taxon>Sporormiaceae</taxon>
        <taxon>Sporormia</taxon>
    </lineage>
</organism>
<dbReference type="PANTHER" id="PTHR34414:SF1">
    <property type="entry name" value="SUBTILISIN-LIKE SERINE PROTEASE"/>
    <property type="match status" value="1"/>
</dbReference>
<accession>A0A6A6V204</accession>
<proteinExistence type="predicted"/>
<keyword evidence="3" id="KW-1185">Reference proteome</keyword>
<protein>
    <recommendedName>
        <fullName evidence="4">Subtilisin-like serine protease</fullName>
    </recommendedName>
</protein>
<evidence type="ECO:0000313" key="3">
    <source>
        <dbReference type="Proteomes" id="UP000799440"/>
    </source>
</evidence>
<reference evidence="2" key="1">
    <citation type="journal article" date="2020" name="Stud. Mycol.">
        <title>101 Dothideomycetes genomes: a test case for predicting lifestyles and emergence of pathogens.</title>
        <authorList>
            <person name="Haridas S."/>
            <person name="Albert R."/>
            <person name="Binder M."/>
            <person name="Bloem J."/>
            <person name="Labutti K."/>
            <person name="Salamov A."/>
            <person name="Andreopoulos B."/>
            <person name="Baker S."/>
            <person name="Barry K."/>
            <person name="Bills G."/>
            <person name="Bluhm B."/>
            <person name="Cannon C."/>
            <person name="Castanera R."/>
            <person name="Culley D."/>
            <person name="Daum C."/>
            <person name="Ezra D."/>
            <person name="Gonzalez J."/>
            <person name="Henrissat B."/>
            <person name="Kuo A."/>
            <person name="Liang C."/>
            <person name="Lipzen A."/>
            <person name="Lutzoni F."/>
            <person name="Magnuson J."/>
            <person name="Mondo S."/>
            <person name="Nolan M."/>
            <person name="Ohm R."/>
            <person name="Pangilinan J."/>
            <person name="Park H.-J."/>
            <person name="Ramirez L."/>
            <person name="Alfaro M."/>
            <person name="Sun H."/>
            <person name="Tritt A."/>
            <person name="Yoshinaga Y."/>
            <person name="Zwiers L.-H."/>
            <person name="Turgeon B."/>
            <person name="Goodwin S."/>
            <person name="Spatafora J."/>
            <person name="Crous P."/>
            <person name="Grigoriev I."/>
        </authorList>
    </citation>
    <scope>NUCLEOTIDE SEQUENCE</scope>
    <source>
        <strain evidence="2">CBS 119925</strain>
    </source>
</reference>